<gene>
    <name evidence="2" type="ORF">C8N43_2735</name>
</gene>
<feature type="transmembrane region" description="Helical" evidence="1">
    <location>
        <begin position="76"/>
        <end position="109"/>
    </location>
</feature>
<proteinExistence type="predicted"/>
<dbReference type="InterPro" id="IPR010295">
    <property type="entry name" value="DUF898"/>
</dbReference>
<name>A0A2T6BPS0_9RHOB</name>
<protein>
    <submittedName>
        <fullName evidence="2">Uncharacterized membrane protein YjgN (DUF898 family)</fullName>
    </submittedName>
</protein>
<evidence type="ECO:0000313" key="2">
    <source>
        <dbReference type="EMBL" id="PTX58059.1"/>
    </source>
</evidence>
<dbReference type="AlphaFoldDB" id="A0A2T6BPS0"/>
<accession>A0A2T6BPS0</accession>
<feature type="transmembrane region" description="Helical" evidence="1">
    <location>
        <begin position="282"/>
        <end position="304"/>
    </location>
</feature>
<evidence type="ECO:0000313" key="3">
    <source>
        <dbReference type="Proteomes" id="UP000243978"/>
    </source>
</evidence>
<evidence type="ECO:0000256" key="1">
    <source>
        <dbReference type="SAM" id="Phobius"/>
    </source>
</evidence>
<dbReference type="OrthoDB" id="7462354at2"/>
<dbReference type="Proteomes" id="UP000243978">
    <property type="component" value="Unassembled WGS sequence"/>
</dbReference>
<dbReference type="Pfam" id="PF05987">
    <property type="entry name" value="DUF898"/>
    <property type="match status" value="1"/>
</dbReference>
<dbReference type="EMBL" id="QBKS01000001">
    <property type="protein sequence ID" value="PTX58059.1"/>
    <property type="molecule type" value="Genomic_DNA"/>
</dbReference>
<sequence length="355" mass="39397">MSESLPVGAKPFEFKGNAKEWFGIWIVNLLLSIVTIGIYSAWAKVRTKKYFYNHTYVEGRNFDYHATGKQILIGRLIIIAAVIIFQIIVTVLPVLGILLIFGLLFAYPWLIVRSMQFNARMSSFSNVRFGFVGSIGQAFLTFLVYPILMALTLYTTFPIWDRAVKRFSIDNHKLGQARFKMDVALGAFYKAFFAAIAWVVVVGIIGVVLTGFSFAEFAAAMDNAETNPGAALGIMALFYFLFFVAFLPAAFLYQALVRNAVYNATTLEGGHRFASNVTAPKLLWIAVSNMVVVVCTLFLMLPWAQVRLTRYLADHTGFIPGEGSLDDFITDQQAQGSAMGDAYTDLEGIDVGIPI</sequence>
<feature type="transmembrane region" description="Helical" evidence="1">
    <location>
        <begin position="187"/>
        <end position="209"/>
    </location>
</feature>
<feature type="transmembrane region" description="Helical" evidence="1">
    <location>
        <begin position="22"/>
        <end position="42"/>
    </location>
</feature>
<comment type="caution">
    <text evidence="2">The sequence shown here is derived from an EMBL/GenBank/DDBJ whole genome shotgun (WGS) entry which is preliminary data.</text>
</comment>
<keyword evidence="1" id="KW-0472">Membrane</keyword>
<organism evidence="2 3">
    <name type="scientific">Litoreibacter ponti</name>
    <dbReference type="NCBI Taxonomy" id="1510457"/>
    <lineage>
        <taxon>Bacteria</taxon>
        <taxon>Pseudomonadati</taxon>
        <taxon>Pseudomonadota</taxon>
        <taxon>Alphaproteobacteria</taxon>
        <taxon>Rhodobacterales</taxon>
        <taxon>Roseobacteraceae</taxon>
        <taxon>Litoreibacter</taxon>
    </lineage>
</organism>
<keyword evidence="1" id="KW-0812">Transmembrane</keyword>
<keyword evidence="1" id="KW-1133">Transmembrane helix</keyword>
<dbReference type="RefSeq" id="WP_107846100.1">
    <property type="nucleotide sequence ID" value="NZ_QBKS01000001.1"/>
</dbReference>
<keyword evidence="3" id="KW-1185">Reference proteome</keyword>
<feature type="transmembrane region" description="Helical" evidence="1">
    <location>
        <begin position="129"/>
        <end position="157"/>
    </location>
</feature>
<reference evidence="2 3" key="1">
    <citation type="submission" date="2018-04" db="EMBL/GenBank/DDBJ databases">
        <title>Genomic Encyclopedia of Archaeal and Bacterial Type Strains, Phase II (KMG-II): from individual species to whole genera.</title>
        <authorList>
            <person name="Goeker M."/>
        </authorList>
    </citation>
    <scope>NUCLEOTIDE SEQUENCE [LARGE SCALE GENOMIC DNA]</scope>
    <source>
        <strain evidence="2 3">DSM 100977</strain>
    </source>
</reference>
<feature type="transmembrane region" description="Helical" evidence="1">
    <location>
        <begin position="229"/>
        <end position="253"/>
    </location>
</feature>